<dbReference type="EC" id="6.1.1.18" evidence="2"/>
<dbReference type="PANTHER" id="PTHR43097:SF4">
    <property type="entry name" value="GLUTAMINE--TRNA LIGASE"/>
    <property type="match status" value="1"/>
</dbReference>
<evidence type="ECO:0000259" key="12">
    <source>
        <dbReference type="Pfam" id="PF20974"/>
    </source>
</evidence>
<dbReference type="InterPro" id="IPR020059">
    <property type="entry name" value="Glu/Gln-tRNA-synth_Ib_codon-bd"/>
</dbReference>
<evidence type="ECO:0000259" key="10">
    <source>
        <dbReference type="Pfam" id="PF00749"/>
    </source>
</evidence>
<dbReference type="InterPro" id="IPR011035">
    <property type="entry name" value="Ribosomal_bL25/Gln-tRNA_synth"/>
</dbReference>
<dbReference type="Pfam" id="PF03950">
    <property type="entry name" value="tRNA-synt_1c_C"/>
    <property type="match status" value="1"/>
</dbReference>
<evidence type="ECO:0000256" key="2">
    <source>
        <dbReference type="ARBA" id="ARBA00012836"/>
    </source>
</evidence>
<dbReference type="Gene3D" id="3.40.50.620">
    <property type="entry name" value="HUPs"/>
    <property type="match status" value="1"/>
</dbReference>
<accession>A0A061SG32</accession>
<dbReference type="EMBL" id="GBEZ01001770">
    <property type="protein sequence ID" value="JAC83233.1"/>
    <property type="molecule type" value="Transcribed_RNA"/>
</dbReference>
<dbReference type="NCBIfam" id="TIGR00440">
    <property type="entry name" value="glnS"/>
    <property type="match status" value="1"/>
</dbReference>
<dbReference type="GO" id="GO:0005829">
    <property type="term" value="C:cytosol"/>
    <property type="evidence" value="ECO:0007669"/>
    <property type="project" value="TreeGrafter"/>
</dbReference>
<reference evidence="13" key="1">
    <citation type="submission" date="2014-05" db="EMBL/GenBank/DDBJ databases">
        <title>The transcriptome of the halophilic microalga Tetraselmis sp. GSL018 isolated from the Great Salt Lake, Utah.</title>
        <authorList>
            <person name="Jinkerson R.E."/>
            <person name="D'Adamo S."/>
            <person name="Posewitz M.C."/>
        </authorList>
    </citation>
    <scope>NUCLEOTIDE SEQUENCE</scope>
    <source>
        <strain evidence="13">GSL018</strain>
    </source>
</reference>
<feature type="domain" description="Glutamyl/glutaminyl-tRNA synthetase class Ib catalytic" evidence="10">
    <location>
        <begin position="2"/>
        <end position="283"/>
    </location>
</feature>
<dbReference type="GO" id="GO:0004819">
    <property type="term" value="F:glutamine-tRNA ligase activity"/>
    <property type="evidence" value="ECO:0007669"/>
    <property type="project" value="UniProtKB-EC"/>
</dbReference>
<protein>
    <recommendedName>
        <fullName evidence="2">glutamine--tRNA ligase</fullName>
        <ecNumber evidence="2">6.1.1.18</ecNumber>
    </recommendedName>
</protein>
<keyword evidence="6 9" id="KW-0648">Protein biosynthesis</keyword>
<dbReference type="FunFam" id="3.90.800.10:FF:000001">
    <property type="entry name" value="Glutamine--tRNA ligase"/>
    <property type="match status" value="1"/>
</dbReference>
<comment type="similarity">
    <text evidence="1 9">Belongs to the class-I aminoacyl-tRNA synthetase family.</text>
</comment>
<keyword evidence="7 9" id="KW-0030">Aminoacyl-tRNA synthetase</keyword>
<dbReference type="FunFam" id="1.10.1160.10:FF:000001">
    <property type="entry name" value="Glutamine--tRNA ligase"/>
    <property type="match status" value="1"/>
</dbReference>
<dbReference type="Gene3D" id="2.40.240.10">
    <property type="entry name" value="Ribosomal Protein L25, Chain P"/>
    <property type="match status" value="2"/>
</dbReference>
<evidence type="ECO:0000256" key="8">
    <source>
        <dbReference type="ARBA" id="ARBA00048270"/>
    </source>
</evidence>
<dbReference type="InterPro" id="IPR020058">
    <property type="entry name" value="Glu/Gln-tRNA-synth_Ib_cat-dom"/>
</dbReference>
<evidence type="ECO:0000313" key="13">
    <source>
        <dbReference type="EMBL" id="JAC83233.1"/>
    </source>
</evidence>
<dbReference type="InterPro" id="IPR004514">
    <property type="entry name" value="Gln-tRNA-synth"/>
</dbReference>
<sequence>MFVDFGMAEQYGGNCFLRFDDTNPEAEKPEYIEHIKDIVSWMGWKPYKITHSSDYFDRLHELAVRLIKDRLAYVCHQTKDEIEESRKNLTPSPWRDRPIEENLKLFEDMRRGLIDEGKAVLRLKGDYQNENANMWDPIAYRIKFVPHPHIGDKWCIYPSYDFTHCLVDSFENITHSLCTLEFESRRASYFWLLEILGQYKPVVWEYSRLNITNMVMSKRKLNKLVTQGYVHGWDDPRLLTLAGLRRRGATPEAINSFCRECGITRSDNRVPLHRLEHFMRLDLDAGSPRAMAVLRPLKVVITNLDEGHYEERDASVFPGRSEETYKVPFTRVVYIESSDFRESDSKGYYGMAPGKSVMLRYAYVVKCTDFKKDGDGRVSEVSVEIDRSYEGKKPPEPVEVRLYSNLFKSADPDAADNFLDDLSDNSLEVLRNAYGTPPIYNAKVRDRFQLERTGYFCVDDDSSPGKIVLNRTVTLRETVPKP</sequence>
<dbReference type="Pfam" id="PF00749">
    <property type="entry name" value="tRNA-synt_1c"/>
    <property type="match status" value="1"/>
</dbReference>
<evidence type="ECO:0000256" key="3">
    <source>
        <dbReference type="ARBA" id="ARBA00022598"/>
    </source>
</evidence>
<evidence type="ECO:0000256" key="5">
    <source>
        <dbReference type="ARBA" id="ARBA00022840"/>
    </source>
</evidence>
<dbReference type="GO" id="GO:0006425">
    <property type="term" value="P:glutaminyl-tRNA aminoacylation"/>
    <property type="evidence" value="ECO:0007669"/>
    <property type="project" value="InterPro"/>
</dbReference>
<organism evidence="13">
    <name type="scientific">Tetraselmis sp. GSL018</name>
    <dbReference type="NCBI Taxonomy" id="582737"/>
    <lineage>
        <taxon>Eukaryota</taxon>
        <taxon>Viridiplantae</taxon>
        <taxon>Chlorophyta</taxon>
        <taxon>core chlorophytes</taxon>
        <taxon>Chlorodendrophyceae</taxon>
        <taxon>Chlorodendrales</taxon>
        <taxon>Chlorodendraceae</taxon>
        <taxon>Tetraselmis</taxon>
    </lineage>
</organism>
<evidence type="ECO:0000256" key="1">
    <source>
        <dbReference type="ARBA" id="ARBA00005594"/>
    </source>
</evidence>
<gene>
    <name evidence="13" type="primary">GLNS</name>
    <name evidence="13" type="ORF">TSPGSL018_3862</name>
</gene>
<keyword evidence="3 9" id="KW-0436">Ligase</keyword>
<dbReference type="InterPro" id="IPR050132">
    <property type="entry name" value="Gln/Glu-tRNA_Ligase"/>
</dbReference>
<keyword evidence="4 9" id="KW-0547">Nucleotide-binding</keyword>
<dbReference type="InterPro" id="IPR049437">
    <property type="entry name" value="tRNA-synt_1c_C2"/>
</dbReference>
<comment type="catalytic activity">
    <reaction evidence="8">
        <text>tRNA(Gln) + L-glutamine + ATP = L-glutaminyl-tRNA(Gln) + AMP + diphosphate</text>
        <dbReference type="Rhea" id="RHEA:20121"/>
        <dbReference type="Rhea" id="RHEA-COMP:9662"/>
        <dbReference type="Rhea" id="RHEA-COMP:9681"/>
        <dbReference type="ChEBI" id="CHEBI:30616"/>
        <dbReference type="ChEBI" id="CHEBI:33019"/>
        <dbReference type="ChEBI" id="CHEBI:58359"/>
        <dbReference type="ChEBI" id="CHEBI:78442"/>
        <dbReference type="ChEBI" id="CHEBI:78521"/>
        <dbReference type="ChEBI" id="CHEBI:456215"/>
        <dbReference type="EC" id="6.1.1.18"/>
    </reaction>
</comment>
<dbReference type="Pfam" id="PF20974">
    <property type="entry name" value="tRNA-synt_1c_C2"/>
    <property type="match status" value="1"/>
</dbReference>
<evidence type="ECO:0000259" key="11">
    <source>
        <dbReference type="Pfam" id="PF03950"/>
    </source>
</evidence>
<keyword evidence="5 9" id="KW-0067">ATP-binding</keyword>
<proteinExistence type="inferred from homology"/>
<dbReference type="SUPFAM" id="SSF50715">
    <property type="entry name" value="Ribosomal protein L25-like"/>
    <property type="match status" value="1"/>
</dbReference>
<dbReference type="AlphaFoldDB" id="A0A061SG32"/>
<dbReference type="GO" id="GO:0005524">
    <property type="term" value="F:ATP binding"/>
    <property type="evidence" value="ECO:0007669"/>
    <property type="project" value="UniProtKB-KW"/>
</dbReference>
<name>A0A061SG32_9CHLO</name>
<evidence type="ECO:0000256" key="6">
    <source>
        <dbReference type="ARBA" id="ARBA00022917"/>
    </source>
</evidence>
<evidence type="ECO:0000256" key="4">
    <source>
        <dbReference type="ARBA" id="ARBA00022741"/>
    </source>
</evidence>
<dbReference type="PANTHER" id="PTHR43097">
    <property type="entry name" value="GLUTAMINE-TRNA LIGASE"/>
    <property type="match status" value="1"/>
</dbReference>
<dbReference type="InterPro" id="IPR020056">
    <property type="entry name" value="Rbsml_bL25/Gln-tRNA_synth_N"/>
</dbReference>
<dbReference type="SUPFAM" id="SSF52374">
    <property type="entry name" value="Nucleotidylyl transferase"/>
    <property type="match status" value="1"/>
</dbReference>
<evidence type="ECO:0000256" key="9">
    <source>
        <dbReference type="RuleBase" id="RU363037"/>
    </source>
</evidence>
<feature type="domain" description="Glutamyl/glutaminyl-tRNA synthetase class Ib anti-codon binding" evidence="11">
    <location>
        <begin position="287"/>
        <end position="386"/>
    </location>
</feature>
<dbReference type="FunFam" id="2.40.240.10:FF:000007">
    <property type="entry name" value="Glutamine--tRNA ligase"/>
    <property type="match status" value="1"/>
</dbReference>
<dbReference type="FunFam" id="3.40.50.620:FF:000037">
    <property type="entry name" value="Glutamine--tRNA ligase cytoplasmic"/>
    <property type="match status" value="1"/>
</dbReference>
<evidence type="ECO:0000256" key="7">
    <source>
        <dbReference type="ARBA" id="ARBA00023146"/>
    </source>
</evidence>
<dbReference type="InterPro" id="IPR014729">
    <property type="entry name" value="Rossmann-like_a/b/a_fold"/>
</dbReference>
<feature type="domain" description="tRNA synthetases class I (E and Q) anti-codon binding" evidence="12">
    <location>
        <begin position="396"/>
        <end position="459"/>
    </location>
</feature>